<dbReference type="NCBIfam" id="NF000955">
    <property type="entry name" value="PRK00099.1-1"/>
    <property type="match status" value="1"/>
</dbReference>
<comment type="subunit">
    <text evidence="5">Part of the ribosomal stalk of the 50S ribosomal subunit. The N-terminus interacts with L11 and the large rRNA to form the base of the stalk. The C-terminus forms an elongated spine to which L12 dimers bind in a sequential fashion forming a multimeric L10(L12)X complex.</text>
</comment>
<dbReference type="InterPro" id="IPR002363">
    <property type="entry name" value="Ribosomal_uL10_CS_bac"/>
</dbReference>
<dbReference type="PANTHER" id="PTHR11560">
    <property type="entry name" value="39S RIBOSOMAL PROTEIN L10, MITOCHONDRIAL"/>
    <property type="match status" value="1"/>
</dbReference>
<dbReference type="GO" id="GO:0006412">
    <property type="term" value="P:translation"/>
    <property type="evidence" value="ECO:0007669"/>
    <property type="project" value="UniProtKB-UniRule"/>
</dbReference>
<sequence length="177" mass="18849">MPAQYKIDEVALLREALEGADAVFITEYRGLSVEKSTELRKAVRDAGGHVRVARNTLMSIALKEHGLAHPDEMMTGPNAYIISYGESPAVAKALEDFAAKKENAALVIKGGVMGESMLDSKAVAALAKLPSKEQLRAQVVGTMVAPLRGLVTVLSGTMRGLVTCLSQLAEKKEKEAA</sequence>
<reference evidence="6 7" key="1">
    <citation type="submission" date="2011-11" db="EMBL/GenBank/DDBJ databases">
        <title>The Noncontiguous Finished genome of Jonquetella anthropi DSM 22815.</title>
        <authorList>
            <consortium name="US DOE Joint Genome Institute (JGI-PGF)"/>
            <person name="Lucas S."/>
            <person name="Copeland A."/>
            <person name="Lapidus A."/>
            <person name="Glavina del Rio T."/>
            <person name="Dalin E."/>
            <person name="Tice H."/>
            <person name="Bruce D."/>
            <person name="Goodwin L."/>
            <person name="Pitluck S."/>
            <person name="Peters L."/>
            <person name="Mikhailova N."/>
            <person name="Held B."/>
            <person name="Kyrpides N."/>
            <person name="Mavromatis K."/>
            <person name="Ivanova N."/>
            <person name="Markowitz V."/>
            <person name="Cheng J.-F."/>
            <person name="Hugenholtz P."/>
            <person name="Woyke T."/>
            <person name="Wu D."/>
            <person name="Gronow S."/>
            <person name="Wellnitz S."/>
            <person name="Brambilla E."/>
            <person name="Klenk H.-P."/>
            <person name="Eisen J.A."/>
        </authorList>
    </citation>
    <scope>NUCLEOTIDE SEQUENCE [LARGE SCALE GENOMIC DNA]</scope>
    <source>
        <strain evidence="6 7">DSM 22815</strain>
    </source>
</reference>
<dbReference type="InterPro" id="IPR047865">
    <property type="entry name" value="Ribosomal_uL10_bac_type"/>
</dbReference>
<dbReference type="HOGENOM" id="CLU_092227_1_2_0"/>
<dbReference type="Gene3D" id="6.10.250.290">
    <property type="match status" value="1"/>
</dbReference>
<dbReference type="RefSeq" id="WP_008523059.1">
    <property type="nucleotide sequence ID" value="NZ_CM001376.1"/>
</dbReference>
<keyword evidence="3 5" id="KW-0687">Ribonucleoprotein</keyword>
<comment type="similarity">
    <text evidence="1 5">Belongs to the universal ribosomal protein uL10 family.</text>
</comment>
<dbReference type="HAMAP" id="MF_00362">
    <property type="entry name" value="Ribosomal_uL10"/>
    <property type="match status" value="1"/>
</dbReference>
<evidence type="ECO:0000256" key="1">
    <source>
        <dbReference type="ARBA" id="ARBA00008889"/>
    </source>
</evidence>
<evidence type="ECO:0000313" key="6">
    <source>
        <dbReference type="EMBL" id="EHM13416.1"/>
    </source>
</evidence>
<dbReference type="GO" id="GO:0070180">
    <property type="term" value="F:large ribosomal subunit rRNA binding"/>
    <property type="evidence" value="ECO:0007669"/>
    <property type="project" value="UniProtKB-UniRule"/>
</dbReference>
<dbReference type="InterPro" id="IPR022973">
    <property type="entry name" value="Ribosomal_uL10_bac"/>
</dbReference>
<comment type="function">
    <text evidence="5">Forms part of the ribosomal stalk, playing a central role in the interaction of the ribosome with GTP-bound translation factors.</text>
</comment>
<name>H0UL57_9BACT</name>
<dbReference type="GO" id="GO:0015934">
    <property type="term" value="C:large ribosomal subunit"/>
    <property type="evidence" value="ECO:0007669"/>
    <property type="project" value="InterPro"/>
</dbReference>
<dbReference type="InterPro" id="IPR043141">
    <property type="entry name" value="Ribosomal_uL10-like_sf"/>
</dbReference>
<dbReference type="Proteomes" id="UP000003806">
    <property type="component" value="Chromosome"/>
</dbReference>
<keyword evidence="5" id="KW-0699">rRNA-binding</keyword>
<dbReference type="CDD" id="cd05797">
    <property type="entry name" value="Ribosomal_L10"/>
    <property type="match status" value="1"/>
</dbReference>
<evidence type="ECO:0000256" key="2">
    <source>
        <dbReference type="ARBA" id="ARBA00022980"/>
    </source>
</evidence>
<dbReference type="eggNOG" id="COG0244">
    <property type="taxonomic scope" value="Bacteria"/>
</dbReference>
<organism evidence="6 7">
    <name type="scientific">Jonquetella anthropi DSM 22815</name>
    <dbReference type="NCBI Taxonomy" id="885272"/>
    <lineage>
        <taxon>Bacteria</taxon>
        <taxon>Thermotogati</taxon>
        <taxon>Synergistota</taxon>
        <taxon>Synergistia</taxon>
        <taxon>Synergistales</taxon>
        <taxon>Dethiosulfovibrionaceae</taxon>
        <taxon>Jonquetella</taxon>
    </lineage>
</organism>
<dbReference type="OrthoDB" id="9808307at2"/>
<dbReference type="GO" id="GO:0003735">
    <property type="term" value="F:structural constituent of ribosome"/>
    <property type="evidence" value="ECO:0007669"/>
    <property type="project" value="InterPro"/>
</dbReference>
<evidence type="ECO:0000256" key="4">
    <source>
        <dbReference type="ARBA" id="ARBA00035202"/>
    </source>
</evidence>
<dbReference type="AlphaFoldDB" id="H0UL57"/>
<dbReference type="SUPFAM" id="SSF160369">
    <property type="entry name" value="Ribosomal protein L10-like"/>
    <property type="match status" value="1"/>
</dbReference>
<evidence type="ECO:0000256" key="3">
    <source>
        <dbReference type="ARBA" id="ARBA00023274"/>
    </source>
</evidence>
<dbReference type="InterPro" id="IPR001790">
    <property type="entry name" value="Ribosomal_uL10"/>
</dbReference>
<accession>H0UL57</accession>
<evidence type="ECO:0000313" key="7">
    <source>
        <dbReference type="Proteomes" id="UP000003806"/>
    </source>
</evidence>
<keyword evidence="2 5" id="KW-0689">Ribosomal protein</keyword>
<evidence type="ECO:0000256" key="5">
    <source>
        <dbReference type="HAMAP-Rule" id="MF_00362"/>
    </source>
</evidence>
<keyword evidence="5" id="KW-0694">RNA-binding</keyword>
<dbReference type="Gene3D" id="3.30.70.1730">
    <property type="match status" value="1"/>
</dbReference>
<dbReference type="STRING" id="885272.JonanDRAFT_1045"/>
<dbReference type="Pfam" id="PF00466">
    <property type="entry name" value="Ribosomal_L10"/>
    <property type="match status" value="1"/>
</dbReference>
<dbReference type="PROSITE" id="PS01109">
    <property type="entry name" value="RIBOSOMAL_L10"/>
    <property type="match status" value="1"/>
</dbReference>
<proteinExistence type="inferred from homology"/>
<protein>
    <recommendedName>
        <fullName evidence="4 5">Large ribosomal subunit protein uL10</fullName>
    </recommendedName>
</protein>
<keyword evidence="7" id="KW-1185">Reference proteome</keyword>
<gene>
    <name evidence="5" type="primary">rplJ</name>
    <name evidence="6" type="ORF">JonanDRAFT_1045</name>
</gene>
<dbReference type="EMBL" id="CM001376">
    <property type="protein sequence ID" value="EHM13416.1"/>
    <property type="molecule type" value="Genomic_DNA"/>
</dbReference>